<feature type="compositionally biased region" description="Basic and acidic residues" evidence="1">
    <location>
        <begin position="65"/>
        <end position="78"/>
    </location>
</feature>
<sequence length="185" mass="20094">MGTEDHGLSSANELSGRGSCRGKADVDPAASVGDKSRDGGSDDDESVLEGNTPNPNLHPLQAATAEDHEGDSGREWKRTVVRFKKTKDDGGGDSKRDVGNLEEDPLFELRDGEGGAGVCAWDHADELSGYEKGGSVDQNQCHHDVDEKEGTKFGMDVRTMVYALEMRPITRTTREQQSLQLQVFE</sequence>
<dbReference type="AlphaFoldDB" id="A0A067SFP6"/>
<dbReference type="EMBL" id="KL142400">
    <property type="protein sequence ID" value="KDR69726.1"/>
    <property type="molecule type" value="Genomic_DNA"/>
</dbReference>
<feature type="compositionally biased region" description="Basic and acidic residues" evidence="1">
    <location>
        <begin position="86"/>
        <end position="99"/>
    </location>
</feature>
<evidence type="ECO:0000313" key="2">
    <source>
        <dbReference type="EMBL" id="KDR69726.1"/>
    </source>
</evidence>
<evidence type="ECO:0000256" key="1">
    <source>
        <dbReference type="SAM" id="MobiDB-lite"/>
    </source>
</evidence>
<dbReference type="HOGENOM" id="CLU_1461414_0_0_1"/>
<organism evidence="2 3">
    <name type="scientific">Galerina marginata (strain CBS 339.88)</name>
    <dbReference type="NCBI Taxonomy" id="685588"/>
    <lineage>
        <taxon>Eukaryota</taxon>
        <taxon>Fungi</taxon>
        <taxon>Dikarya</taxon>
        <taxon>Basidiomycota</taxon>
        <taxon>Agaricomycotina</taxon>
        <taxon>Agaricomycetes</taxon>
        <taxon>Agaricomycetidae</taxon>
        <taxon>Agaricales</taxon>
        <taxon>Agaricineae</taxon>
        <taxon>Strophariaceae</taxon>
        <taxon>Galerina</taxon>
    </lineage>
</organism>
<gene>
    <name evidence="2" type="ORF">GALMADRAFT_145140</name>
</gene>
<name>A0A067SFP6_GALM3</name>
<protein>
    <submittedName>
        <fullName evidence="2">Uncharacterized protein</fullName>
    </submittedName>
</protein>
<accession>A0A067SFP6</accession>
<feature type="region of interest" description="Disordered" evidence="1">
    <location>
        <begin position="1"/>
        <end position="113"/>
    </location>
</feature>
<dbReference type="Proteomes" id="UP000027222">
    <property type="component" value="Unassembled WGS sequence"/>
</dbReference>
<proteinExistence type="predicted"/>
<reference evidence="3" key="1">
    <citation type="journal article" date="2014" name="Proc. Natl. Acad. Sci. U.S.A.">
        <title>Extensive sampling of basidiomycete genomes demonstrates inadequacy of the white-rot/brown-rot paradigm for wood decay fungi.</title>
        <authorList>
            <person name="Riley R."/>
            <person name="Salamov A.A."/>
            <person name="Brown D.W."/>
            <person name="Nagy L.G."/>
            <person name="Floudas D."/>
            <person name="Held B.W."/>
            <person name="Levasseur A."/>
            <person name="Lombard V."/>
            <person name="Morin E."/>
            <person name="Otillar R."/>
            <person name="Lindquist E.A."/>
            <person name="Sun H."/>
            <person name="LaButti K.M."/>
            <person name="Schmutz J."/>
            <person name="Jabbour D."/>
            <person name="Luo H."/>
            <person name="Baker S.E."/>
            <person name="Pisabarro A.G."/>
            <person name="Walton J.D."/>
            <person name="Blanchette R.A."/>
            <person name="Henrissat B."/>
            <person name="Martin F."/>
            <person name="Cullen D."/>
            <person name="Hibbett D.S."/>
            <person name="Grigoriev I.V."/>
        </authorList>
    </citation>
    <scope>NUCLEOTIDE SEQUENCE [LARGE SCALE GENOMIC DNA]</scope>
    <source>
        <strain evidence="3">CBS 339.88</strain>
    </source>
</reference>
<keyword evidence="3" id="KW-1185">Reference proteome</keyword>
<evidence type="ECO:0000313" key="3">
    <source>
        <dbReference type="Proteomes" id="UP000027222"/>
    </source>
</evidence>